<feature type="transmembrane region" description="Helical" evidence="1">
    <location>
        <begin position="177"/>
        <end position="197"/>
    </location>
</feature>
<keyword evidence="3" id="KW-1185">Reference proteome</keyword>
<evidence type="ECO:0000256" key="1">
    <source>
        <dbReference type="SAM" id="Phobius"/>
    </source>
</evidence>
<dbReference type="AlphaFoldDB" id="A0A7M1AWB7"/>
<dbReference type="EMBL" id="CP041165">
    <property type="protein sequence ID" value="QOP41720.1"/>
    <property type="molecule type" value="Genomic_DNA"/>
</dbReference>
<reference evidence="2 3" key="1">
    <citation type="submission" date="2019-06" db="EMBL/GenBank/DDBJ databases">
        <title>Sulfurimonas gotlandica sp. nov., a chemoautotrophic and psychrotolerant epsilonproteobacterium isolated from a pelagic redoxcline, and an emended description of the genus Sulfurimonas.</title>
        <authorList>
            <person name="Wang S."/>
            <person name="Jiang L."/>
            <person name="Shao Z."/>
        </authorList>
    </citation>
    <scope>NUCLEOTIDE SEQUENCE [LARGE SCALE GENOMIC DNA]</scope>
    <source>
        <strain evidence="2 3">B2</strain>
    </source>
</reference>
<keyword evidence="1" id="KW-1133">Transmembrane helix</keyword>
<dbReference type="KEGG" id="smax:FJR03_08210"/>
<evidence type="ECO:0000313" key="3">
    <source>
        <dbReference type="Proteomes" id="UP000593910"/>
    </source>
</evidence>
<name>A0A7M1AWB7_9BACT</name>
<protein>
    <submittedName>
        <fullName evidence="2">Uncharacterized protein</fullName>
    </submittedName>
</protein>
<keyword evidence="1" id="KW-0812">Transmembrane</keyword>
<proteinExistence type="predicted"/>
<sequence length="311" mass="35676">MFTKFKTTSSVVFLDPHSEKAPEIAGGTKVDIVLSPSLYWVKKLSLPVKYARDAKKLLPSLFEDNLPEGNYSYVVFKEGEEFLAFAYEDKKIIEEIGKKNISISSINNVYFAQTELLELLPCKINEKEVMVVDNEIVFIAPRVWNETAEELSLDSLKLSKKTIKLQQFSHIIDNSSLYKVAVLIGMFIILLGIENFITMQKIESVNIQKEKLFEEYKLYPTMMQNRSVLQEYETTFEKQTKLRELIAEFLKLKLEKEQKITDIAYKNKMLSVKISGLDTAASKKVLQSLQSYKAALSSSFKGKTFEIKVKL</sequence>
<gene>
    <name evidence="2" type="ORF">FJR03_08210</name>
</gene>
<accession>A0A7M1AWB7</accession>
<evidence type="ECO:0000313" key="2">
    <source>
        <dbReference type="EMBL" id="QOP41720.1"/>
    </source>
</evidence>
<organism evidence="2 3">
    <name type="scientific">Sulfurimonas marina</name>
    <dbReference type="NCBI Taxonomy" id="2590551"/>
    <lineage>
        <taxon>Bacteria</taxon>
        <taxon>Pseudomonadati</taxon>
        <taxon>Campylobacterota</taxon>
        <taxon>Epsilonproteobacteria</taxon>
        <taxon>Campylobacterales</taxon>
        <taxon>Sulfurimonadaceae</taxon>
        <taxon>Sulfurimonas</taxon>
    </lineage>
</organism>
<dbReference type="Proteomes" id="UP000593910">
    <property type="component" value="Chromosome"/>
</dbReference>
<dbReference type="RefSeq" id="WP_193113039.1">
    <property type="nucleotide sequence ID" value="NZ_CP041165.1"/>
</dbReference>
<keyword evidence="1" id="KW-0472">Membrane</keyword>